<dbReference type="InterPro" id="IPR001128">
    <property type="entry name" value="Cyt_P450"/>
</dbReference>
<dbReference type="GO" id="GO:0016705">
    <property type="term" value="F:oxidoreductase activity, acting on paired donors, with incorporation or reduction of molecular oxygen"/>
    <property type="evidence" value="ECO:0007669"/>
    <property type="project" value="InterPro"/>
</dbReference>
<comment type="similarity">
    <text evidence="2">Belongs to the cytochrome P450 family.</text>
</comment>
<name>W1PMD5_AMBTC</name>
<dbReference type="GO" id="GO:0016020">
    <property type="term" value="C:membrane"/>
    <property type="evidence" value="ECO:0007669"/>
    <property type="project" value="UniProtKB-SubCell"/>
</dbReference>
<keyword evidence="6" id="KW-1133">Transmembrane helix</keyword>
<dbReference type="GO" id="GO:0020037">
    <property type="term" value="F:heme binding"/>
    <property type="evidence" value="ECO:0007669"/>
    <property type="project" value="InterPro"/>
</dbReference>
<keyword evidence="10" id="KW-0472">Membrane</keyword>
<evidence type="ECO:0000256" key="7">
    <source>
        <dbReference type="ARBA" id="ARBA00023002"/>
    </source>
</evidence>
<dbReference type="Gramene" id="ERN08320">
    <property type="protein sequence ID" value="ERN08320"/>
    <property type="gene ID" value="AMTR_s00156p00086810"/>
</dbReference>
<dbReference type="Proteomes" id="UP000017836">
    <property type="component" value="Unassembled WGS sequence"/>
</dbReference>
<dbReference type="EMBL" id="KI393527">
    <property type="protein sequence ID" value="ERN08320.1"/>
    <property type="molecule type" value="Genomic_DNA"/>
</dbReference>
<reference evidence="12" key="1">
    <citation type="journal article" date="2013" name="Science">
        <title>The Amborella genome and the evolution of flowering plants.</title>
        <authorList>
            <consortium name="Amborella Genome Project"/>
        </authorList>
    </citation>
    <scope>NUCLEOTIDE SEQUENCE [LARGE SCALE GENOMIC DNA]</scope>
</reference>
<dbReference type="SUPFAM" id="SSF48264">
    <property type="entry name" value="Cytochrome P450"/>
    <property type="match status" value="1"/>
</dbReference>
<dbReference type="AlphaFoldDB" id="W1PMD5"/>
<comment type="subcellular location">
    <subcellularLocation>
        <location evidence="1">Membrane</location>
    </subcellularLocation>
</comment>
<dbReference type="InterPro" id="IPR036396">
    <property type="entry name" value="Cyt_P450_sf"/>
</dbReference>
<evidence type="ECO:0008006" key="13">
    <source>
        <dbReference type="Google" id="ProtNLM"/>
    </source>
</evidence>
<evidence type="ECO:0000256" key="9">
    <source>
        <dbReference type="ARBA" id="ARBA00023033"/>
    </source>
</evidence>
<keyword evidence="4" id="KW-0812">Transmembrane</keyword>
<evidence type="ECO:0000256" key="5">
    <source>
        <dbReference type="ARBA" id="ARBA00022723"/>
    </source>
</evidence>
<proteinExistence type="inferred from homology"/>
<dbReference type="PANTHER" id="PTHR24282">
    <property type="entry name" value="CYTOCHROME P450 FAMILY MEMBER"/>
    <property type="match status" value="1"/>
</dbReference>
<evidence type="ECO:0000256" key="1">
    <source>
        <dbReference type="ARBA" id="ARBA00004370"/>
    </source>
</evidence>
<dbReference type="GO" id="GO:0005506">
    <property type="term" value="F:iron ion binding"/>
    <property type="evidence" value="ECO:0007669"/>
    <property type="project" value="InterPro"/>
</dbReference>
<dbReference type="PANTHER" id="PTHR24282:SF228">
    <property type="entry name" value="CYTOKININ HYDROXYLASE"/>
    <property type="match status" value="1"/>
</dbReference>
<sequence length="230" mass="26184">MEKQGVRGPKPSFLVGNLFDMASLLDKTTSSDMPYLTHDIVSRLLPHYILWSKLYGERFIFWWGVEPRMCISETEMIKELLSSKNSLVYGKSAFQKQGSKHFIGKGLLMANGDEWFHQRHIVAPAFQADKLKRHVGYMIECTNRTIQALHGAAKAGEEDVEICGYLCRLTADIISRTEFDSCYEKGKQIFELLTSLQLLSSKASRHLWFPGSRCRLETRGICYTPPIGTP</sequence>
<dbReference type="Gene3D" id="1.10.630.10">
    <property type="entry name" value="Cytochrome P450"/>
    <property type="match status" value="1"/>
</dbReference>
<keyword evidence="8" id="KW-0408">Iron</keyword>
<evidence type="ECO:0000256" key="10">
    <source>
        <dbReference type="ARBA" id="ARBA00023136"/>
    </source>
</evidence>
<evidence type="ECO:0000313" key="11">
    <source>
        <dbReference type="EMBL" id="ERN08320.1"/>
    </source>
</evidence>
<organism evidence="11 12">
    <name type="scientific">Amborella trichopoda</name>
    <dbReference type="NCBI Taxonomy" id="13333"/>
    <lineage>
        <taxon>Eukaryota</taxon>
        <taxon>Viridiplantae</taxon>
        <taxon>Streptophyta</taxon>
        <taxon>Embryophyta</taxon>
        <taxon>Tracheophyta</taxon>
        <taxon>Spermatophyta</taxon>
        <taxon>Magnoliopsida</taxon>
        <taxon>Amborellales</taxon>
        <taxon>Amborellaceae</taxon>
        <taxon>Amborella</taxon>
    </lineage>
</organism>
<evidence type="ECO:0000256" key="6">
    <source>
        <dbReference type="ARBA" id="ARBA00022989"/>
    </source>
</evidence>
<keyword evidence="12" id="KW-1185">Reference proteome</keyword>
<dbReference type="eggNOG" id="KOG0157">
    <property type="taxonomic scope" value="Eukaryota"/>
</dbReference>
<keyword evidence="7" id="KW-0560">Oxidoreductase</keyword>
<dbReference type="STRING" id="13333.W1PMD5"/>
<dbReference type="InterPro" id="IPR050665">
    <property type="entry name" value="Cytochrome_P450_Monooxygen"/>
</dbReference>
<evidence type="ECO:0000256" key="8">
    <source>
        <dbReference type="ARBA" id="ARBA00023004"/>
    </source>
</evidence>
<keyword evidence="5" id="KW-0479">Metal-binding</keyword>
<evidence type="ECO:0000256" key="2">
    <source>
        <dbReference type="ARBA" id="ARBA00010617"/>
    </source>
</evidence>
<keyword evidence="3" id="KW-0349">Heme</keyword>
<accession>W1PMD5</accession>
<dbReference type="Pfam" id="PF00067">
    <property type="entry name" value="p450"/>
    <property type="match status" value="1"/>
</dbReference>
<gene>
    <name evidence="11" type="ORF">AMTR_s00156p00086810</name>
</gene>
<evidence type="ECO:0000256" key="3">
    <source>
        <dbReference type="ARBA" id="ARBA00022617"/>
    </source>
</evidence>
<dbReference type="GO" id="GO:0004497">
    <property type="term" value="F:monooxygenase activity"/>
    <property type="evidence" value="ECO:0007669"/>
    <property type="project" value="UniProtKB-KW"/>
</dbReference>
<evidence type="ECO:0000313" key="12">
    <source>
        <dbReference type="Proteomes" id="UP000017836"/>
    </source>
</evidence>
<dbReference type="HOGENOM" id="CLU_001570_13_1_1"/>
<protein>
    <recommendedName>
        <fullName evidence="13">Cytochrome P450</fullName>
    </recommendedName>
</protein>
<evidence type="ECO:0000256" key="4">
    <source>
        <dbReference type="ARBA" id="ARBA00022692"/>
    </source>
</evidence>
<dbReference type="OMA" id="MEEWEDI"/>
<keyword evidence="9" id="KW-0503">Monooxygenase</keyword>